<evidence type="ECO:0000256" key="2">
    <source>
        <dbReference type="ARBA" id="ARBA00022679"/>
    </source>
</evidence>
<dbReference type="Pfam" id="PF00755">
    <property type="entry name" value="Carn_acyltransf"/>
    <property type="match status" value="1"/>
</dbReference>
<keyword evidence="7" id="KW-1185">Reference proteome</keyword>
<comment type="caution">
    <text evidence="6">The sequence shown here is derived from an EMBL/GenBank/DDBJ whole genome shotgun (WGS) entry which is preliminary data.</text>
</comment>
<keyword evidence="3 6" id="KW-0012">Acyltransferase</keyword>
<feature type="domain" description="Choline/carnitine acyltransferase" evidence="5">
    <location>
        <begin position="21"/>
        <end position="585"/>
    </location>
</feature>
<dbReference type="STRING" id="1121324.CLIT_2c00210"/>
<dbReference type="Proteomes" id="UP000027946">
    <property type="component" value="Unassembled WGS sequence"/>
</dbReference>
<evidence type="ECO:0000313" key="7">
    <source>
        <dbReference type="Proteomes" id="UP000027946"/>
    </source>
</evidence>
<dbReference type="eggNOG" id="ENOG502Z7P4">
    <property type="taxonomic scope" value="Bacteria"/>
</dbReference>
<proteinExistence type="inferred from homology"/>
<dbReference type="InterPro" id="IPR039551">
    <property type="entry name" value="Cho/carn_acyl_trans"/>
</dbReference>
<dbReference type="InterPro" id="IPR042231">
    <property type="entry name" value="Cho/carn_acyl_trans_2"/>
</dbReference>
<dbReference type="PANTHER" id="PTHR22589">
    <property type="entry name" value="CARNITINE O-ACYLTRANSFERASE"/>
    <property type="match status" value="1"/>
</dbReference>
<dbReference type="InterPro" id="IPR000542">
    <property type="entry name" value="Carn_acyl_trans"/>
</dbReference>
<dbReference type="PANTHER" id="PTHR22589:SF103">
    <property type="entry name" value="CARNITINE O-ACETYL-TRANSFERASE, ISOFORM A-RELATED"/>
    <property type="match status" value="1"/>
</dbReference>
<evidence type="ECO:0000256" key="3">
    <source>
        <dbReference type="ARBA" id="ARBA00023315"/>
    </source>
</evidence>
<gene>
    <name evidence="6" type="ORF">CLIT_2c00210</name>
</gene>
<dbReference type="Gene3D" id="3.30.559.10">
    <property type="entry name" value="Chloramphenicol acetyltransferase-like domain"/>
    <property type="match status" value="1"/>
</dbReference>
<dbReference type="InterPro" id="IPR023213">
    <property type="entry name" value="CAT-like_dom_sf"/>
</dbReference>
<dbReference type="SUPFAM" id="SSF52777">
    <property type="entry name" value="CoA-dependent acyltransferases"/>
    <property type="match status" value="2"/>
</dbReference>
<dbReference type="AlphaFoldDB" id="A0A069RJU5"/>
<dbReference type="EMBL" id="JJMM01000002">
    <property type="protein sequence ID" value="KDR96415.1"/>
    <property type="molecule type" value="Genomic_DNA"/>
</dbReference>
<evidence type="ECO:0000256" key="4">
    <source>
        <dbReference type="PIRSR" id="PIRSR600542-1"/>
    </source>
</evidence>
<dbReference type="OrthoDB" id="1456at2"/>
<protein>
    <submittedName>
        <fullName evidence="6">Putative acetyltransferase</fullName>
        <ecNumber evidence="6">2.3.1.-</ecNumber>
    </submittedName>
</protein>
<dbReference type="Gene3D" id="3.30.559.70">
    <property type="entry name" value="Choline/Carnitine o-acyltransferase, domain 2"/>
    <property type="match status" value="1"/>
</dbReference>
<comment type="similarity">
    <text evidence="1">Belongs to the carnitine/choline acetyltransferase family.</text>
</comment>
<accession>A0A069RJU5</accession>
<reference evidence="6 7" key="1">
    <citation type="submission" date="2014-03" db="EMBL/GenBank/DDBJ databases">
        <title>Genome sequence of Clostridium litorale W6, DSM 5388.</title>
        <authorList>
            <person name="Poehlein A."/>
            <person name="Jagirdar A."/>
            <person name="Khonsari B."/>
            <person name="Chibani C.M."/>
            <person name="Gutierrez Gutierrez D.A."/>
            <person name="Davydova E."/>
            <person name="Alghaithi H.S."/>
            <person name="Nair K.P."/>
            <person name="Dhamotharan K."/>
            <person name="Chandran L."/>
            <person name="G W."/>
            <person name="Daniel R."/>
        </authorList>
    </citation>
    <scope>NUCLEOTIDE SEQUENCE [LARGE SCALE GENOMIC DNA]</scope>
    <source>
        <strain evidence="6 7">W6</strain>
    </source>
</reference>
<sequence length="603" mass="69188">MNKNIKNSVPILNLDNLPKYPIPSLEETLERYIEWAETLVDEKEHDAAKKSVEDFLNSKSSKLLEKKLRELGERENDSWIFDYWVKCHLDVRAPLSPHTNVPIIYENERLRGYETLEKIAIIIHAISKVYLDYRKEGARSYTLNGKLYSSDQLLGLLASINHIKEVSDEYYISEEVSDFVVFTYKNRFFNIRTIKDDSVIGANDIYRSLEKITRSTGSAAIPGANYVTIGTDRDRAGVVLAEILKDEGNRSSYEEIKNSIFIFNLDGVNSNSIVENLDNASYDPELVNRWHGKGLQFSCSSNGVLSFIADHSYVDGGTELLMVERVKSVIDGLDIKFEDSSDRETEQKEIDEIIFNLGENVKGELNGFKSGFDECMKSFETRVVEFEGLSRDILRENGVLSADGFMHMAFQAAQYMTFGEVYNTYISVDARKFFRGRTECNRPVSKESIEFAKSLFNKDLADEEFRKLLNDGLNEHHRRTKLCQSGNGVNRYLFVLESIYKDFKAELGISEEIELFGTKAYQVMGNNRLSTTSFTHENMKYLYFPPVVENGLGIYYLVDQKSFIIITAFNEHSDDLSRFNENLKECVEEMLRRIAKEDKNAKA</sequence>
<evidence type="ECO:0000313" key="6">
    <source>
        <dbReference type="EMBL" id="KDR96415.1"/>
    </source>
</evidence>
<organism evidence="6 7">
    <name type="scientific">Peptoclostridium litorale DSM 5388</name>
    <dbReference type="NCBI Taxonomy" id="1121324"/>
    <lineage>
        <taxon>Bacteria</taxon>
        <taxon>Bacillati</taxon>
        <taxon>Bacillota</taxon>
        <taxon>Clostridia</taxon>
        <taxon>Peptostreptococcales</taxon>
        <taxon>Peptoclostridiaceae</taxon>
        <taxon>Peptoclostridium</taxon>
    </lineage>
</organism>
<dbReference type="EC" id="2.3.1.-" evidence="6"/>
<keyword evidence="2 6" id="KW-0808">Transferase</keyword>
<dbReference type="GO" id="GO:0016746">
    <property type="term" value="F:acyltransferase activity"/>
    <property type="evidence" value="ECO:0007669"/>
    <property type="project" value="UniProtKB-KW"/>
</dbReference>
<name>A0A069RJU5_PEPLI</name>
<evidence type="ECO:0000259" key="5">
    <source>
        <dbReference type="Pfam" id="PF00755"/>
    </source>
</evidence>
<evidence type="ECO:0000256" key="1">
    <source>
        <dbReference type="ARBA" id="ARBA00005232"/>
    </source>
</evidence>
<feature type="active site" description="Proton acceptor" evidence="4">
    <location>
        <position position="311"/>
    </location>
</feature>
<dbReference type="RefSeq" id="WP_038260776.1">
    <property type="nucleotide sequence ID" value="NZ_FSRH01000001.1"/>
</dbReference>